<dbReference type="EMBL" id="BPLQ01010512">
    <property type="protein sequence ID" value="GIY51268.1"/>
    <property type="molecule type" value="Genomic_DNA"/>
</dbReference>
<evidence type="ECO:0000313" key="2">
    <source>
        <dbReference type="EMBL" id="GIY51268.1"/>
    </source>
</evidence>
<organism evidence="2 3">
    <name type="scientific">Caerostris darwini</name>
    <dbReference type="NCBI Taxonomy" id="1538125"/>
    <lineage>
        <taxon>Eukaryota</taxon>
        <taxon>Metazoa</taxon>
        <taxon>Ecdysozoa</taxon>
        <taxon>Arthropoda</taxon>
        <taxon>Chelicerata</taxon>
        <taxon>Arachnida</taxon>
        <taxon>Araneae</taxon>
        <taxon>Araneomorphae</taxon>
        <taxon>Entelegynae</taxon>
        <taxon>Araneoidea</taxon>
        <taxon>Araneidae</taxon>
        <taxon>Caerostris</taxon>
    </lineage>
</organism>
<proteinExistence type="predicted"/>
<accession>A0AAV4U0J8</accession>
<evidence type="ECO:0000256" key="1">
    <source>
        <dbReference type="SAM" id="MobiDB-lite"/>
    </source>
</evidence>
<name>A0AAV4U0J8_9ARAC</name>
<keyword evidence="3" id="KW-1185">Reference proteome</keyword>
<gene>
    <name evidence="2" type="ORF">CDAR_445981</name>
</gene>
<dbReference type="AlphaFoldDB" id="A0AAV4U0J8"/>
<sequence>MYGLPEHPFTPPHPGTITFSEAPPPQNDERCSGSSIHQSLHDGILDTEMVLPTLDTKFIKKISLLFSPVGAVIYDCTGKEKDPNTIPICQPLGLSSREVRCCNLRLHWERRKEKDPTTIPVCRPSWSHVKRGVDLNINEAGLQQVNCHREKCLSSSSTLQTTFSAKDLASPDDFH</sequence>
<feature type="region of interest" description="Disordered" evidence="1">
    <location>
        <begin position="1"/>
        <end position="36"/>
    </location>
</feature>
<dbReference type="Proteomes" id="UP001054837">
    <property type="component" value="Unassembled WGS sequence"/>
</dbReference>
<reference evidence="2 3" key="1">
    <citation type="submission" date="2021-06" db="EMBL/GenBank/DDBJ databases">
        <title>Caerostris darwini draft genome.</title>
        <authorList>
            <person name="Kono N."/>
            <person name="Arakawa K."/>
        </authorList>
    </citation>
    <scope>NUCLEOTIDE SEQUENCE [LARGE SCALE GENOMIC DNA]</scope>
</reference>
<protein>
    <submittedName>
        <fullName evidence="2">Uncharacterized protein</fullName>
    </submittedName>
</protein>
<comment type="caution">
    <text evidence="2">The sequence shown here is derived from an EMBL/GenBank/DDBJ whole genome shotgun (WGS) entry which is preliminary data.</text>
</comment>
<evidence type="ECO:0000313" key="3">
    <source>
        <dbReference type="Proteomes" id="UP001054837"/>
    </source>
</evidence>